<keyword evidence="2" id="KW-1185">Reference proteome</keyword>
<comment type="caution">
    <text evidence="1">The sequence shown here is derived from an EMBL/GenBank/DDBJ whole genome shotgun (WGS) entry which is preliminary data.</text>
</comment>
<evidence type="ECO:0000313" key="1">
    <source>
        <dbReference type="EMBL" id="KKE99125.1"/>
    </source>
</evidence>
<sequence length="135" mass="13425">MSDALGLSVGATNLVAAGVGRPPVLRRSVLTVYGHTAPEVGLPAGRGDGVTLGGFVERVGDPVPLVGQDGSRYPAEQLVVEALEAMAALAGSASPSDVVIAVPSYWGPGQVDALREALTASGPLAPGGPPPRLIP</sequence>
<organism evidence="1 2">
    <name type="scientific">Mycolicibacterium obuense</name>
    <dbReference type="NCBI Taxonomy" id="1807"/>
    <lineage>
        <taxon>Bacteria</taxon>
        <taxon>Bacillati</taxon>
        <taxon>Actinomycetota</taxon>
        <taxon>Actinomycetes</taxon>
        <taxon>Mycobacteriales</taxon>
        <taxon>Mycobacteriaceae</taxon>
        <taxon>Mycolicibacterium</taxon>
    </lineage>
</organism>
<evidence type="ECO:0000313" key="2">
    <source>
        <dbReference type="Proteomes" id="UP000034150"/>
    </source>
</evidence>
<dbReference type="AlphaFoldDB" id="A0A0M2JWY3"/>
<protein>
    <submittedName>
        <fullName evidence="1">Molecular chaperone</fullName>
    </submittedName>
</protein>
<name>A0A0M2JWY3_9MYCO</name>
<dbReference type="Proteomes" id="UP000034150">
    <property type="component" value="Unassembled WGS sequence"/>
</dbReference>
<dbReference type="SUPFAM" id="SSF53067">
    <property type="entry name" value="Actin-like ATPase domain"/>
    <property type="match status" value="1"/>
</dbReference>
<reference evidence="1 2" key="1">
    <citation type="journal article" date="2015" name="Genome Announc.">
        <title>Draft Genome Sequence of Mycobacterium obuense Strain UC1, Isolated from Patient Sputum.</title>
        <authorList>
            <person name="Greninger A.L."/>
            <person name="Cunningham G."/>
            <person name="Hsu E.D."/>
            <person name="Yu J.M."/>
            <person name="Chiu C.Y."/>
            <person name="Miller S."/>
        </authorList>
    </citation>
    <scope>NUCLEOTIDE SEQUENCE [LARGE SCALE GENOMIC DNA]</scope>
    <source>
        <strain evidence="1 2">UC1</strain>
    </source>
</reference>
<feature type="non-terminal residue" evidence="1">
    <location>
        <position position="135"/>
    </location>
</feature>
<dbReference type="EMBL" id="LAUZ02000120">
    <property type="protein sequence ID" value="KKE99125.1"/>
    <property type="molecule type" value="Genomic_DNA"/>
</dbReference>
<gene>
    <name evidence="1" type="ORF">WN67_25575</name>
</gene>
<dbReference type="InterPro" id="IPR043129">
    <property type="entry name" value="ATPase_NBD"/>
</dbReference>
<accession>A0A0M2JWY3</accession>
<proteinExistence type="predicted"/>